<keyword evidence="7 12" id="KW-0812">Transmembrane</keyword>
<dbReference type="Gene3D" id="3.40.50.2000">
    <property type="entry name" value="Glycogen Phosphorylase B"/>
    <property type="match status" value="1"/>
</dbReference>
<keyword evidence="8 12" id="KW-0256">Endoplasmic reticulum</keyword>
<dbReference type="Pfam" id="PF00534">
    <property type="entry name" value="Glycos_transf_1"/>
    <property type="match status" value="1"/>
</dbReference>
<gene>
    <name evidence="15" type="primary">U6500N02670</name>
    <name evidence="15" type="ORF">SEUBUCD650_0N02670</name>
</gene>
<dbReference type="InterPro" id="IPR038013">
    <property type="entry name" value="ALG11"/>
</dbReference>
<evidence type="ECO:0000259" key="13">
    <source>
        <dbReference type="Pfam" id="PF00534"/>
    </source>
</evidence>
<comment type="similarity">
    <text evidence="12">Belongs to the glycosyltransferase group 1 family. Glycosyltransferase 4 subfamily.</text>
</comment>
<comment type="function">
    <text evidence="12">GDP-Man:Man(3)GlcNAc(2)-PP-Dol alpha-1,2-mannosyltransferase that operates in the biosynthetic pathway of dolichol-linked oligosaccharides, the glycan precursors employed in protein asparagine (N)-glycosylation. The assembly of dolichol-linked oligosaccharides begins on the cytosolic side of the endoplasmic reticulum membrane and finishes in its lumen. The sequential addition of sugars to dolichol pyrophosphate produces dolichol-linked oligosaccharides containing fourteen sugars, including two GlcNAcs, nine mannoses and three glucoses. Once assembled, the oligosaccharide is transferred from the lipid to nascent proteins by oligosaccharyltransferases. Catalyzes, on the cytoplasmic face of the endoplasmic reticulum, the addition of the fourth and fifth mannose residues to the dolichol-linked oligosaccharide chain, to produce Man(5)GlcNAc(2)-PP-dolichol core oligosaccharide.</text>
</comment>
<comment type="subcellular location">
    <subcellularLocation>
        <location evidence="1">Endoplasmic reticulum membrane</location>
        <topology evidence="1">Single-pass membrane protein</topology>
    </subcellularLocation>
</comment>
<feature type="domain" description="Glycosyl transferase family 1" evidence="13">
    <location>
        <begin position="296"/>
        <end position="440"/>
    </location>
</feature>
<dbReference type="Proteomes" id="UP001152964">
    <property type="component" value="Chromosome 14"/>
</dbReference>
<dbReference type="PANTHER" id="PTHR45919">
    <property type="entry name" value="GDP-MAN:MAN(3)GLCNAC(2)-PP-DOL ALPHA-1,2-MANNOSYLTRANSFERASE"/>
    <property type="match status" value="1"/>
</dbReference>
<evidence type="ECO:0000256" key="8">
    <source>
        <dbReference type="ARBA" id="ARBA00022824"/>
    </source>
</evidence>
<dbReference type="EMBL" id="OX291504">
    <property type="protein sequence ID" value="CAI1687855.1"/>
    <property type="molecule type" value="Genomic_DNA"/>
</dbReference>
<keyword evidence="10 12" id="KW-0472">Membrane</keyword>
<evidence type="ECO:0000256" key="9">
    <source>
        <dbReference type="ARBA" id="ARBA00022989"/>
    </source>
</evidence>
<evidence type="ECO:0000256" key="6">
    <source>
        <dbReference type="ARBA" id="ARBA00022679"/>
    </source>
</evidence>
<dbReference type="EC" id="2.4.1.131" evidence="3 12"/>
<feature type="domain" description="ALG11 mannosyltransferase N-terminal" evidence="14">
    <location>
        <begin position="73"/>
        <end position="275"/>
    </location>
</feature>
<evidence type="ECO:0000313" key="15">
    <source>
        <dbReference type="EMBL" id="CAI1687855.1"/>
    </source>
</evidence>
<dbReference type="PANTHER" id="PTHR45919:SF1">
    <property type="entry name" value="GDP-MAN:MAN(3)GLCNAC(2)-PP-DOL ALPHA-1,2-MANNOSYLTRANSFERASE"/>
    <property type="match status" value="1"/>
</dbReference>
<dbReference type="SUPFAM" id="SSF53756">
    <property type="entry name" value="UDP-Glycosyltransferase/glycogen phosphorylase"/>
    <property type="match status" value="1"/>
</dbReference>
<proteinExistence type="inferred from homology"/>
<protein>
    <recommendedName>
        <fullName evidence="4 12">GDP-Man:Man(3)GlcNAc(2)-PP-Dol alpha-1,2-mannosyltransferase</fullName>
        <ecNumber evidence="3 12">2.4.1.131</ecNumber>
    </recommendedName>
</protein>
<evidence type="ECO:0000256" key="7">
    <source>
        <dbReference type="ARBA" id="ARBA00022692"/>
    </source>
</evidence>
<comment type="catalytic activity">
    <reaction evidence="11 12">
        <text>an alpha-D-Man-(1-&gt;3)-[alpha-D-Man-(1-&gt;6)]-beta-D-Man-(1-&gt;4)-beta-D-GlcNAc-(1-&gt;4)-alpha-D-GlcNAc-diphospho-di-trans,poly-cis-dolichol + 2 GDP-alpha-D-mannose = an alpha-D-Man-(1-&gt;2)-alpha-D-Man-(1-&gt;2)-alpha-D-Man-(1-&gt;3)-[alpha-D-Man-(1-&gt;6)]-beta-D-Man-(1-&gt;4)-beta-D-GlcNAc-(1-&gt;4)-alpha-D-GlcNAc-diphospho-di-trans,poly-cis-dolichol + 2 GDP + 2 H(+)</text>
        <dbReference type="Rhea" id="RHEA:29523"/>
        <dbReference type="Rhea" id="RHEA-COMP:19515"/>
        <dbReference type="Rhea" id="RHEA-COMP:19516"/>
        <dbReference type="ChEBI" id="CHEBI:15378"/>
        <dbReference type="ChEBI" id="CHEBI:57527"/>
        <dbReference type="ChEBI" id="CHEBI:58189"/>
        <dbReference type="ChEBI" id="CHEBI:132511"/>
        <dbReference type="ChEBI" id="CHEBI:132515"/>
        <dbReference type="EC" id="2.4.1.131"/>
    </reaction>
    <physiologicalReaction direction="left-to-right" evidence="11 12">
        <dbReference type="Rhea" id="RHEA:29524"/>
    </physiologicalReaction>
</comment>
<dbReference type="CDD" id="cd03806">
    <property type="entry name" value="GT4_ALG11-like"/>
    <property type="match status" value="1"/>
</dbReference>
<evidence type="ECO:0000313" key="16">
    <source>
        <dbReference type="Proteomes" id="UP001152964"/>
    </source>
</evidence>
<evidence type="ECO:0000256" key="11">
    <source>
        <dbReference type="ARBA" id="ARBA00045065"/>
    </source>
</evidence>
<evidence type="ECO:0000256" key="1">
    <source>
        <dbReference type="ARBA" id="ARBA00004389"/>
    </source>
</evidence>
<feature type="transmembrane region" description="Helical" evidence="12">
    <location>
        <begin position="23"/>
        <end position="42"/>
    </location>
</feature>
<evidence type="ECO:0000256" key="4">
    <source>
        <dbReference type="ARBA" id="ARBA00022018"/>
    </source>
</evidence>
<name>A0ABN8VLW0_SACEU</name>
<dbReference type="InterPro" id="IPR001296">
    <property type="entry name" value="Glyco_trans_1"/>
</dbReference>
<accession>A0ABN8VLW0</accession>
<evidence type="ECO:0000256" key="10">
    <source>
        <dbReference type="ARBA" id="ARBA00023136"/>
    </source>
</evidence>
<evidence type="ECO:0000259" key="14">
    <source>
        <dbReference type="Pfam" id="PF15924"/>
    </source>
</evidence>
<evidence type="ECO:0000256" key="3">
    <source>
        <dbReference type="ARBA" id="ARBA00012645"/>
    </source>
</evidence>
<keyword evidence="16" id="KW-1185">Reference proteome</keyword>
<keyword evidence="9 12" id="KW-1133">Transmembrane helix</keyword>
<keyword evidence="6 12" id="KW-0808">Transferase</keyword>
<sequence>MMSGTWAGYNFKEIKSHFGFKKYAVSCLIILYGLIKVSTWIFRQWVYSSLNPFSKRNFLLKRATASCGEKNVKVFGFFHPYCNAGGGGEKVLWKAVDITLRKDPKNIIMIYSGDFLDGGDVTPESILNDVKTKFDYDLDSDRIFFISLKLRYLVDSSTWKHFTLIGQAIGSMMLAFESIIKCPPDIWIDSMGYPFSYPIVARFLKRIPIVTYTHYPIMSKDMLNKLFAMPKKSFKVYGKILYWKIFMLIYQSIGSKIDIVITNSTWTNNHIRQIWSSNTCKIIYPPCSTEKLVDWKQKFGGARVQRLNQAIVLAQFRPEKRHKLIVESYANFLENLPDSIPPFKLIMVGSTRSKQDEEYVKSLQDWSENDLKIPKGLISFEKNLSFDKIEILLNKSTFGINAMWNEHFGIAIVEYMASGLIPIVHASAGPLLDIVMPWSSNSNTKNDRSQWELQKEYFSDFNDDGETTGFFFKEESDPDFNPTKDPLRYPNLSELFLQMMKLDDDCVSAMSARNQQYSLFKFSDLKFDRDWENFVLNPIDQLLEEEERG</sequence>
<comment type="pathway">
    <text evidence="2 12">Protein modification; protein glycosylation.</text>
</comment>
<evidence type="ECO:0000256" key="2">
    <source>
        <dbReference type="ARBA" id="ARBA00004922"/>
    </source>
</evidence>
<evidence type="ECO:0000256" key="12">
    <source>
        <dbReference type="RuleBase" id="RU367051"/>
    </source>
</evidence>
<dbReference type="Pfam" id="PF15924">
    <property type="entry name" value="ALG11_N"/>
    <property type="match status" value="1"/>
</dbReference>
<reference evidence="15" key="1">
    <citation type="submission" date="2022-08" db="EMBL/GenBank/DDBJ databases">
        <authorList>
            <person name="Byrne P K."/>
        </authorList>
    </citation>
    <scope>NUCLEOTIDE SEQUENCE</scope>
    <source>
        <strain evidence="15">UCD650</strain>
    </source>
</reference>
<dbReference type="InterPro" id="IPR031814">
    <property type="entry name" value="ALG11_N"/>
</dbReference>
<organism evidence="15 16">
    <name type="scientific">Saccharomyces eubayanus</name>
    <name type="common">Yeast</name>
    <dbReference type="NCBI Taxonomy" id="1080349"/>
    <lineage>
        <taxon>Eukaryota</taxon>
        <taxon>Fungi</taxon>
        <taxon>Dikarya</taxon>
        <taxon>Ascomycota</taxon>
        <taxon>Saccharomycotina</taxon>
        <taxon>Saccharomycetes</taxon>
        <taxon>Saccharomycetales</taxon>
        <taxon>Saccharomycetaceae</taxon>
        <taxon>Saccharomyces</taxon>
    </lineage>
</organism>
<keyword evidence="5 12" id="KW-0328">Glycosyltransferase</keyword>
<evidence type="ECO:0000256" key="5">
    <source>
        <dbReference type="ARBA" id="ARBA00022676"/>
    </source>
</evidence>